<dbReference type="InterPro" id="IPR006565">
    <property type="entry name" value="BTP"/>
</dbReference>
<dbReference type="InterPro" id="IPR037818">
    <property type="entry name" value="TAF8"/>
</dbReference>
<accession>A0A183V9U8</accession>
<dbReference type="WBParaSite" id="TCNE_0001751901-mRNA-1">
    <property type="protein sequence ID" value="TCNE_0001751901-mRNA-1"/>
    <property type="gene ID" value="TCNE_0001751901"/>
</dbReference>
<keyword evidence="2" id="KW-0805">Transcription regulation</keyword>
<sequence length="245" mass="26901">MGSNRPLDPAEDYARFLVQQATARILENTGFAQASERALATLSDITRMIMEKMWTDAKGFAEHAGRRQPNFSDAHMVFQKLHFNVTELHDYLQQTFPIPPERKLGSYNAVPSVVPNYTTDTDGPSSSCAPQANSCPSSDRRGSRTPKCRVPFPDFTGLTAKDLGLVRQKRAAITVSSKGAEPSGISSSANVSAAHAAANNTSGIPTTKLKHRKPNAAEVRVPSFSCFISHRRQIIRDTRIFLQVE</sequence>
<evidence type="ECO:0000256" key="3">
    <source>
        <dbReference type="ARBA" id="ARBA00023163"/>
    </source>
</evidence>
<dbReference type="CDD" id="cd00076">
    <property type="entry name" value="HFD_SF"/>
    <property type="match status" value="1"/>
</dbReference>
<comment type="subcellular location">
    <subcellularLocation>
        <location evidence="1">Nucleus</location>
    </subcellularLocation>
</comment>
<dbReference type="GO" id="GO:0005669">
    <property type="term" value="C:transcription factor TFIID complex"/>
    <property type="evidence" value="ECO:0007669"/>
    <property type="project" value="InterPro"/>
</dbReference>
<organism evidence="8 9">
    <name type="scientific">Toxocara canis</name>
    <name type="common">Canine roundworm</name>
    <dbReference type="NCBI Taxonomy" id="6265"/>
    <lineage>
        <taxon>Eukaryota</taxon>
        <taxon>Metazoa</taxon>
        <taxon>Ecdysozoa</taxon>
        <taxon>Nematoda</taxon>
        <taxon>Chromadorea</taxon>
        <taxon>Rhabditida</taxon>
        <taxon>Spirurina</taxon>
        <taxon>Ascaridomorpha</taxon>
        <taxon>Ascaridoidea</taxon>
        <taxon>Toxocaridae</taxon>
        <taxon>Toxocara</taxon>
    </lineage>
</organism>
<dbReference type="GO" id="GO:0006367">
    <property type="term" value="P:transcription initiation at RNA polymerase II promoter"/>
    <property type="evidence" value="ECO:0007669"/>
    <property type="project" value="TreeGrafter"/>
</dbReference>
<dbReference type="PANTHER" id="PTHR46469">
    <property type="entry name" value="TRANSCRIPTION INITIATION FACTOR TFIID SUBUNIT 8"/>
    <property type="match status" value="1"/>
</dbReference>
<evidence type="ECO:0000259" key="6">
    <source>
        <dbReference type="SMART" id="SM00576"/>
    </source>
</evidence>
<evidence type="ECO:0000256" key="2">
    <source>
        <dbReference type="ARBA" id="ARBA00023015"/>
    </source>
</evidence>
<dbReference type="PANTHER" id="PTHR46469:SF1">
    <property type="entry name" value="TRANSCRIPTION INITIATION FACTOR TFIID SUBUNIT 8"/>
    <property type="match status" value="1"/>
</dbReference>
<dbReference type="Pfam" id="PF07524">
    <property type="entry name" value="Bromo_TP"/>
    <property type="match status" value="1"/>
</dbReference>
<evidence type="ECO:0000256" key="5">
    <source>
        <dbReference type="SAM" id="MobiDB-lite"/>
    </source>
</evidence>
<keyword evidence="8" id="KW-1185">Reference proteome</keyword>
<evidence type="ECO:0000313" key="9">
    <source>
        <dbReference type="WBParaSite" id="TCNE_0001751901-mRNA-1"/>
    </source>
</evidence>
<evidence type="ECO:0000256" key="4">
    <source>
        <dbReference type="ARBA" id="ARBA00023242"/>
    </source>
</evidence>
<evidence type="ECO:0000256" key="1">
    <source>
        <dbReference type="ARBA" id="ARBA00004123"/>
    </source>
</evidence>
<evidence type="ECO:0000313" key="7">
    <source>
        <dbReference type="EMBL" id="VDM48839.1"/>
    </source>
</evidence>
<feature type="region of interest" description="Disordered" evidence="5">
    <location>
        <begin position="196"/>
        <end position="215"/>
    </location>
</feature>
<dbReference type="InterPro" id="IPR009072">
    <property type="entry name" value="Histone-fold"/>
</dbReference>
<protein>
    <submittedName>
        <fullName evidence="9">BTP domain-containing protein</fullName>
    </submittedName>
</protein>
<proteinExistence type="predicted"/>
<dbReference type="GO" id="GO:0046982">
    <property type="term" value="F:protein heterodimerization activity"/>
    <property type="evidence" value="ECO:0007669"/>
    <property type="project" value="InterPro"/>
</dbReference>
<dbReference type="SMART" id="SM00576">
    <property type="entry name" value="BTP"/>
    <property type="match status" value="1"/>
</dbReference>
<reference evidence="9" key="1">
    <citation type="submission" date="2016-06" db="UniProtKB">
        <authorList>
            <consortium name="WormBaseParasite"/>
        </authorList>
    </citation>
    <scope>IDENTIFICATION</scope>
</reference>
<evidence type="ECO:0000313" key="8">
    <source>
        <dbReference type="Proteomes" id="UP000050794"/>
    </source>
</evidence>
<reference evidence="7 8" key="2">
    <citation type="submission" date="2018-11" db="EMBL/GenBank/DDBJ databases">
        <authorList>
            <consortium name="Pathogen Informatics"/>
        </authorList>
    </citation>
    <scope>NUCLEOTIDE SEQUENCE [LARGE SCALE GENOMIC DNA]</scope>
</reference>
<dbReference type="Proteomes" id="UP000050794">
    <property type="component" value="Unassembled WGS sequence"/>
</dbReference>
<dbReference type="SUPFAM" id="SSF47113">
    <property type="entry name" value="Histone-fold"/>
    <property type="match status" value="1"/>
</dbReference>
<feature type="compositionally biased region" description="Polar residues" evidence="5">
    <location>
        <begin position="118"/>
        <end position="137"/>
    </location>
</feature>
<feature type="domain" description="Bromodomain associated" evidence="6">
    <location>
        <begin position="11"/>
        <end position="87"/>
    </location>
</feature>
<dbReference type="Gene3D" id="1.10.20.10">
    <property type="entry name" value="Histone, subunit A"/>
    <property type="match status" value="1"/>
</dbReference>
<dbReference type="EMBL" id="UYWY01024521">
    <property type="protein sequence ID" value="VDM48839.1"/>
    <property type="molecule type" value="Genomic_DNA"/>
</dbReference>
<feature type="region of interest" description="Disordered" evidence="5">
    <location>
        <begin position="118"/>
        <end position="148"/>
    </location>
</feature>
<name>A0A183V9U8_TOXCA</name>
<keyword evidence="3" id="KW-0804">Transcription</keyword>
<gene>
    <name evidence="7" type="ORF">TCNE_LOCUS17518</name>
</gene>
<keyword evidence="4" id="KW-0539">Nucleus</keyword>
<dbReference type="AlphaFoldDB" id="A0A183V9U8"/>